<dbReference type="OrthoDB" id="8229428at2"/>
<evidence type="ECO:0000313" key="2">
    <source>
        <dbReference type="Proteomes" id="UP000290819"/>
    </source>
</evidence>
<dbReference type="AlphaFoldDB" id="A0A4Q1UF87"/>
<gene>
    <name evidence="1" type="ORF">B5V03_40165</name>
</gene>
<proteinExistence type="predicted"/>
<evidence type="ECO:0000313" key="1">
    <source>
        <dbReference type="EMBL" id="RXT33284.1"/>
    </source>
</evidence>
<protein>
    <submittedName>
        <fullName evidence="1">Uncharacterized protein</fullName>
    </submittedName>
</protein>
<dbReference type="Proteomes" id="UP000290819">
    <property type="component" value="Unassembled WGS sequence"/>
</dbReference>
<accession>A0A4Q1UF87</accession>
<dbReference type="EMBL" id="MZXW01000057">
    <property type="protein sequence ID" value="RXT33284.1"/>
    <property type="molecule type" value="Genomic_DNA"/>
</dbReference>
<dbReference type="RefSeq" id="WP_129276019.1">
    <property type="nucleotide sequence ID" value="NZ_MZXW01000057.1"/>
</dbReference>
<comment type="caution">
    <text evidence="1">The sequence shown here is derived from an EMBL/GenBank/DDBJ whole genome shotgun (WGS) entry which is preliminary data.</text>
</comment>
<keyword evidence="2" id="KW-1185">Reference proteome</keyword>
<sequence>MRCYIFTLDDCGSTLNAHEIDCNNAEEALQLGSAAVANDPVEVWCGPRRLARFEPERRQDRPLSRLGERLIVAERYLREGEQLISQQERVIAHLKREGRDLALAFSILDALIETQKAHLQERDLLAAEVGKRSE</sequence>
<reference evidence="1 2" key="1">
    <citation type="submission" date="2017-03" db="EMBL/GenBank/DDBJ databases">
        <authorList>
            <person name="Safronova V.I."/>
            <person name="Sazanova A.L."/>
            <person name="Chirak E.R."/>
        </authorList>
    </citation>
    <scope>NUCLEOTIDE SEQUENCE [LARGE SCALE GENOMIC DNA]</scope>
    <source>
        <strain evidence="1 2">Opo-243</strain>
    </source>
</reference>
<name>A0A4Q1UF87_9BRAD</name>
<organism evidence="1 2">
    <name type="scientific">Bradyrhizobium betae</name>
    <dbReference type="NCBI Taxonomy" id="244734"/>
    <lineage>
        <taxon>Bacteria</taxon>
        <taxon>Pseudomonadati</taxon>
        <taxon>Pseudomonadota</taxon>
        <taxon>Alphaproteobacteria</taxon>
        <taxon>Hyphomicrobiales</taxon>
        <taxon>Nitrobacteraceae</taxon>
        <taxon>Bradyrhizobium</taxon>
    </lineage>
</organism>